<feature type="transmembrane region" description="Helical" evidence="1">
    <location>
        <begin position="35"/>
        <end position="55"/>
    </location>
</feature>
<comment type="caution">
    <text evidence="2">The sequence shown here is derived from an EMBL/GenBank/DDBJ whole genome shotgun (WGS) entry which is preliminary data.</text>
</comment>
<dbReference type="Proteomes" id="UP000179010">
    <property type="component" value="Unassembled WGS sequence"/>
</dbReference>
<keyword evidence="1" id="KW-0812">Transmembrane</keyword>
<dbReference type="EMBL" id="METE01000013">
    <property type="protein sequence ID" value="OGB84970.1"/>
    <property type="molecule type" value="Genomic_DNA"/>
</dbReference>
<keyword evidence="1" id="KW-1133">Transmembrane helix</keyword>
<name>A0A1F4PMY9_UNCK3</name>
<gene>
    <name evidence="2" type="ORF">A2994_01275</name>
</gene>
<protein>
    <submittedName>
        <fullName evidence="2">Uncharacterized protein</fullName>
    </submittedName>
</protein>
<organism evidence="2 3">
    <name type="scientific">candidate division Kazan bacterium RIFCSPLOWO2_01_FULL_48_13</name>
    <dbReference type="NCBI Taxonomy" id="1798539"/>
    <lineage>
        <taxon>Bacteria</taxon>
        <taxon>Bacteria division Kazan-3B-28</taxon>
    </lineage>
</organism>
<evidence type="ECO:0000256" key="1">
    <source>
        <dbReference type="SAM" id="Phobius"/>
    </source>
</evidence>
<feature type="transmembrane region" description="Helical" evidence="1">
    <location>
        <begin position="6"/>
        <end position="28"/>
    </location>
</feature>
<proteinExistence type="predicted"/>
<feature type="transmembrane region" description="Helical" evidence="1">
    <location>
        <begin position="67"/>
        <end position="84"/>
    </location>
</feature>
<evidence type="ECO:0000313" key="2">
    <source>
        <dbReference type="EMBL" id="OGB84970.1"/>
    </source>
</evidence>
<accession>A0A1F4PMY9</accession>
<sequence length="111" mass="12233">MFEAILFFILVLLLAITSMGVANLTIILGPKKQRAFINFYATFSILMLLPTLALSLGPNGDSDLCRWMWITSTIVVVYSGLEIAKEMVNPTIVPTTHENVVPKGDEESKTS</sequence>
<reference evidence="2 3" key="1">
    <citation type="journal article" date="2016" name="Nat. Commun.">
        <title>Thousands of microbial genomes shed light on interconnected biogeochemical processes in an aquifer system.</title>
        <authorList>
            <person name="Anantharaman K."/>
            <person name="Brown C.T."/>
            <person name="Hug L.A."/>
            <person name="Sharon I."/>
            <person name="Castelle C.J."/>
            <person name="Probst A.J."/>
            <person name="Thomas B.C."/>
            <person name="Singh A."/>
            <person name="Wilkins M.J."/>
            <person name="Karaoz U."/>
            <person name="Brodie E.L."/>
            <person name="Williams K.H."/>
            <person name="Hubbard S.S."/>
            <person name="Banfield J.F."/>
        </authorList>
    </citation>
    <scope>NUCLEOTIDE SEQUENCE [LARGE SCALE GENOMIC DNA]</scope>
</reference>
<evidence type="ECO:0000313" key="3">
    <source>
        <dbReference type="Proteomes" id="UP000179010"/>
    </source>
</evidence>
<keyword evidence="1" id="KW-0472">Membrane</keyword>
<dbReference type="AlphaFoldDB" id="A0A1F4PMY9"/>